<evidence type="ECO:0000256" key="1">
    <source>
        <dbReference type="ARBA" id="ARBA00004123"/>
    </source>
</evidence>
<dbReference type="GO" id="GO:0042393">
    <property type="term" value="F:histone binding"/>
    <property type="evidence" value="ECO:0007669"/>
    <property type="project" value="InterPro"/>
</dbReference>
<evidence type="ECO:0000256" key="3">
    <source>
        <dbReference type="ARBA" id="ARBA00010803"/>
    </source>
</evidence>
<dbReference type="PANTHER" id="PTHR13386">
    <property type="entry name" value="HISTONE PARYLATION FACTOR 1"/>
    <property type="match status" value="1"/>
</dbReference>
<name>A0A9P0CSF3_9CUCU</name>
<dbReference type="GO" id="GO:0005694">
    <property type="term" value="C:chromosome"/>
    <property type="evidence" value="ECO:0007669"/>
    <property type="project" value="UniProtKB-SubCell"/>
</dbReference>
<dbReference type="Proteomes" id="UP001153636">
    <property type="component" value="Chromosome 16"/>
</dbReference>
<dbReference type="OrthoDB" id="416496at2759"/>
<comment type="subcellular location">
    <subcellularLocation>
        <location evidence="2">Chromosome</location>
    </subcellularLocation>
    <subcellularLocation>
        <location evidence="1">Nucleus</location>
    </subcellularLocation>
</comment>
<organism evidence="8 9">
    <name type="scientific">Psylliodes chrysocephalus</name>
    <dbReference type="NCBI Taxonomy" id="3402493"/>
    <lineage>
        <taxon>Eukaryota</taxon>
        <taxon>Metazoa</taxon>
        <taxon>Ecdysozoa</taxon>
        <taxon>Arthropoda</taxon>
        <taxon>Hexapoda</taxon>
        <taxon>Insecta</taxon>
        <taxon>Pterygota</taxon>
        <taxon>Neoptera</taxon>
        <taxon>Endopterygota</taxon>
        <taxon>Coleoptera</taxon>
        <taxon>Polyphaga</taxon>
        <taxon>Cucujiformia</taxon>
        <taxon>Chrysomeloidea</taxon>
        <taxon>Chrysomelidae</taxon>
        <taxon>Galerucinae</taxon>
        <taxon>Alticini</taxon>
        <taxon>Psylliodes</taxon>
    </lineage>
</organism>
<dbReference type="InterPro" id="IPR019361">
    <property type="entry name" value="HPF1"/>
</dbReference>
<dbReference type="GO" id="GO:0072572">
    <property type="term" value="F:poly-ADP-D-ribose binding"/>
    <property type="evidence" value="ECO:0007669"/>
    <property type="project" value="TreeGrafter"/>
</dbReference>
<dbReference type="EMBL" id="OV651828">
    <property type="protein sequence ID" value="CAH1104244.1"/>
    <property type="molecule type" value="Genomic_DNA"/>
</dbReference>
<gene>
    <name evidence="8" type="ORF">PSYICH_LOCUS5187</name>
</gene>
<dbReference type="AlphaFoldDB" id="A0A9P0CSF3"/>
<protein>
    <recommendedName>
        <fullName evidence="7">PBZ-type domain-containing protein</fullName>
    </recommendedName>
</protein>
<evidence type="ECO:0000313" key="9">
    <source>
        <dbReference type="Proteomes" id="UP001153636"/>
    </source>
</evidence>
<evidence type="ECO:0000256" key="6">
    <source>
        <dbReference type="SAM" id="MobiDB-lite"/>
    </source>
</evidence>
<dbReference type="Pfam" id="PF10283">
    <property type="entry name" value="zf-CCHH"/>
    <property type="match status" value="1"/>
</dbReference>
<evidence type="ECO:0000256" key="4">
    <source>
        <dbReference type="ARBA" id="ARBA00022454"/>
    </source>
</evidence>
<dbReference type="GO" id="GO:0006974">
    <property type="term" value="P:DNA damage response"/>
    <property type="evidence" value="ECO:0007669"/>
    <property type="project" value="InterPro"/>
</dbReference>
<evidence type="ECO:0000259" key="7">
    <source>
        <dbReference type="Pfam" id="PF10283"/>
    </source>
</evidence>
<dbReference type="GO" id="GO:0005634">
    <property type="term" value="C:nucleus"/>
    <property type="evidence" value="ECO:0007669"/>
    <property type="project" value="UniProtKB-SubCell"/>
</dbReference>
<feature type="compositionally biased region" description="Polar residues" evidence="6">
    <location>
        <begin position="73"/>
        <end position="94"/>
    </location>
</feature>
<keyword evidence="5" id="KW-0539">Nucleus</keyword>
<keyword evidence="9" id="KW-1185">Reference proteome</keyword>
<dbReference type="Pfam" id="PF10228">
    <property type="entry name" value="HPF1"/>
    <property type="match status" value="1"/>
</dbReference>
<dbReference type="InterPro" id="IPR019406">
    <property type="entry name" value="APLF_PBZ"/>
</dbReference>
<keyword evidence="4" id="KW-0158">Chromosome</keyword>
<reference evidence="8" key="1">
    <citation type="submission" date="2022-01" db="EMBL/GenBank/DDBJ databases">
        <authorList>
            <person name="King R."/>
        </authorList>
    </citation>
    <scope>NUCLEOTIDE SEQUENCE</scope>
</reference>
<proteinExistence type="inferred from homology"/>
<sequence length="460" mass="52227">MNGDYEKYLKDKRISCKYGAKCYQQNPAHHEKYKHPPKRKLKNLQPSIKKFKAENKVIVRNNDSDSDEEDSKNQTNSDSESSVDTKNRTLRVNNDVSDSDSETSKDTSDDAEESSPEQSAQSTNNDESKGDIPKIISTNIAKKINPSLEIDEEWVKFIKEKFLVTMPEDFYQFWNFCKKIKPANTLEALREVGLYLIGPFDVLAGKFSSIKKSPDEYLIHWRYYRDPPEMQTVLRSDEPTGYHIGYFRDSPGDLPTLLVSNHSKKNGILTQMGGNIFSAVNIFLEELKKSGNPFKKMAIGTLQTALLKQADLLGIDMSKKTEEMIKREKKIVTRTFNKVGLVIPYDKKNDVGYRPLALDNKALETYLTKLQNAKTKEEKQACLSGLQPVFTFASIAADECDFGTGIELGLNIISHGVDCLNSTAEQFLVSNYKLLNRDEFAKIAEAHMKNRRKSLNLSIL</sequence>
<feature type="region of interest" description="Disordered" evidence="6">
    <location>
        <begin position="23"/>
        <end position="132"/>
    </location>
</feature>
<comment type="similarity">
    <text evidence="3">Belongs to the HPF1 family.</text>
</comment>
<feature type="compositionally biased region" description="Basic residues" evidence="6">
    <location>
        <begin position="31"/>
        <end position="42"/>
    </location>
</feature>
<evidence type="ECO:0000313" key="8">
    <source>
        <dbReference type="EMBL" id="CAH1104244.1"/>
    </source>
</evidence>
<dbReference type="PANTHER" id="PTHR13386:SF1">
    <property type="entry name" value="HISTONE PARYLATION FACTOR 1"/>
    <property type="match status" value="1"/>
</dbReference>
<evidence type="ECO:0000256" key="2">
    <source>
        <dbReference type="ARBA" id="ARBA00004286"/>
    </source>
</evidence>
<evidence type="ECO:0000256" key="5">
    <source>
        <dbReference type="ARBA" id="ARBA00023242"/>
    </source>
</evidence>
<accession>A0A9P0CSF3</accession>
<feature type="domain" description="PBZ-type" evidence="7">
    <location>
        <begin position="13"/>
        <end position="38"/>
    </location>
</feature>